<evidence type="ECO:0000256" key="5">
    <source>
        <dbReference type="ARBA" id="ARBA00022691"/>
    </source>
</evidence>
<accession>A0A2W5N8G2</accession>
<evidence type="ECO:0000256" key="2">
    <source>
        <dbReference type="ARBA" id="ARBA00022552"/>
    </source>
</evidence>
<keyword evidence="1" id="KW-0963">Cytoplasm</keyword>
<dbReference type="AlphaFoldDB" id="A0A2W5N8G2"/>
<reference evidence="7 8" key="1">
    <citation type="submission" date="2017-08" db="EMBL/GenBank/DDBJ databases">
        <title>Infants hospitalized years apart are colonized by the same room-sourced microbial strains.</title>
        <authorList>
            <person name="Brooks B."/>
            <person name="Olm M.R."/>
            <person name="Firek B.A."/>
            <person name="Baker R."/>
            <person name="Thomas B.C."/>
            <person name="Morowitz M.J."/>
            <person name="Banfield J.F."/>
        </authorList>
    </citation>
    <scope>NUCLEOTIDE SEQUENCE [LARGE SCALE GENOMIC DNA]</scope>
    <source>
        <strain evidence="7">S2_005_002_R2_29</strain>
    </source>
</reference>
<dbReference type="PROSITE" id="PS00092">
    <property type="entry name" value="N6_MTASE"/>
    <property type="match status" value="1"/>
</dbReference>
<keyword evidence="4 7" id="KW-0808">Transferase</keyword>
<dbReference type="Pfam" id="PF05175">
    <property type="entry name" value="MTS"/>
    <property type="match status" value="1"/>
</dbReference>
<dbReference type="InterPro" id="IPR002052">
    <property type="entry name" value="DNA_methylase_N6_adenine_CS"/>
</dbReference>
<dbReference type="EMBL" id="QFQB01000018">
    <property type="protein sequence ID" value="PZQ47055.1"/>
    <property type="molecule type" value="Genomic_DNA"/>
</dbReference>
<keyword evidence="2" id="KW-0698">rRNA processing</keyword>
<proteinExistence type="predicted"/>
<evidence type="ECO:0000256" key="3">
    <source>
        <dbReference type="ARBA" id="ARBA00022603"/>
    </source>
</evidence>
<gene>
    <name evidence="7" type="ORF">DI551_04035</name>
</gene>
<comment type="caution">
    <text evidence="7">The sequence shown here is derived from an EMBL/GenBank/DDBJ whole genome shotgun (WGS) entry which is preliminary data.</text>
</comment>
<dbReference type="GO" id="GO:0003676">
    <property type="term" value="F:nucleic acid binding"/>
    <property type="evidence" value="ECO:0007669"/>
    <property type="project" value="InterPro"/>
</dbReference>
<dbReference type="InterPro" id="IPR029063">
    <property type="entry name" value="SAM-dependent_MTases_sf"/>
</dbReference>
<dbReference type="GO" id="GO:0006364">
    <property type="term" value="P:rRNA processing"/>
    <property type="evidence" value="ECO:0007669"/>
    <property type="project" value="UniProtKB-KW"/>
</dbReference>
<dbReference type="GO" id="GO:0008170">
    <property type="term" value="F:N-methyltransferase activity"/>
    <property type="evidence" value="ECO:0007669"/>
    <property type="project" value="UniProtKB-ARBA"/>
</dbReference>
<evidence type="ECO:0000313" key="7">
    <source>
        <dbReference type="EMBL" id="PZQ47055.1"/>
    </source>
</evidence>
<feature type="domain" description="Methyltransferase small" evidence="6">
    <location>
        <begin position="167"/>
        <end position="336"/>
    </location>
</feature>
<keyword evidence="3 7" id="KW-0489">Methyltransferase</keyword>
<dbReference type="Proteomes" id="UP000249417">
    <property type="component" value="Unassembled WGS sequence"/>
</dbReference>
<keyword evidence="5" id="KW-0949">S-adenosyl-L-methionine</keyword>
<organism evidence="7 8">
    <name type="scientific">Micavibrio aeruginosavorus</name>
    <dbReference type="NCBI Taxonomy" id="349221"/>
    <lineage>
        <taxon>Bacteria</taxon>
        <taxon>Pseudomonadati</taxon>
        <taxon>Bdellovibrionota</taxon>
        <taxon>Bdellovibrionia</taxon>
        <taxon>Bdellovibrionales</taxon>
        <taxon>Pseudobdellovibrionaceae</taxon>
        <taxon>Micavibrio</taxon>
    </lineage>
</organism>
<dbReference type="PANTHER" id="PTHR47816:SF4">
    <property type="entry name" value="RIBOSOMAL RNA SMALL SUBUNIT METHYLTRANSFERASE C"/>
    <property type="match status" value="1"/>
</dbReference>
<evidence type="ECO:0000256" key="1">
    <source>
        <dbReference type="ARBA" id="ARBA00022490"/>
    </source>
</evidence>
<dbReference type="PANTHER" id="PTHR47816">
    <property type="entry name" value="RIBOSOMAL RNA SMALL SUBUNIT METHYLTRANSFERASE C"/>
    <property type="match status" value="1"/>
</dbReference>
<name>A0A2W5N8G2_9BACT</name>
<evidence type="ECO:0000259" key="6">
    <source>
        <dbReference type="Pfam" id="PF05175"/>
    </source>
</evidence>
<dbReference type="SUPFAM" id="SSF53335">
    <property type="entry name" value="S-adenosyl-L-methionine-dependent methyltransferases"/>
    <property type="match status" value="1"/>
</dbReference>
<evidence type="ECO:0000256" key="4">
    <source>
        <dbReference type="ARBA" id="ARBA00022679"/>
    </source>
</evidence>
<dbReference type="CDD" id="cd02440">
    <property type="entry name" value="AdoMet_MTases"/>
    <property type="match status" value="1"/>
</dbReference>
<sequence length="340" mass="37696">MTPSLDTLIRPLENAALPLEGKTLFLGAEWHDFLSSFNSLDIWQPWYPLAAPLLAKGYEPLDGPPPSNTYDLAMVQLPKQTDEAKFWLASALFGLKQGAWILCCAPNDANGNRIEKWLEEAGVQEIHSLSKNKCRAVWGRRPPKLPDIVQYWGVHGGKQNVQNGDGLQFVSQPGLFGWDKIDVGSYLLSTYIPKDLAGVGADFGCGYGYLAAEILQKCDGLKHLYLADADNRALSCAQKNIENVRGDKTITMVWCDLVYPAPVPPLDFIVMNPPFHTGKETQASLGQAFITTAERHLKKGGKLYMVANAHLPYEAHLKEKFSRTEQIAQEEGFKIILAVK</sequence>
<dbReference type="InterPro" id="IPR007848">
    <property type="entry name" value="Small_mtfrase_dom"/>
</dbReference>
<dbReference type="GO" id="GO:0032259">
    <property type="term" value="P:methylation"/>
    <property type="evidence" value="ECO:0007669"/>
    <property type="project" value="UniProtKB-KW"/>
</dbReference>
<evidence type="ECO:0000313" key="8">
    <source>
        <dbReference type="Proteomes" id="UP000249417"/>
    </source>
</evidence>
<protein>
    <submittedName>
        <fullName evidence="7">Methyltransferase</fullName>
    </submittedName>
</protein>
<dbReference type="GO" id="GO:0008757">
    <property type="term" value="F:S-adenosylmethionine-dependent methyltransferase activity"/>
    <property type="evidence" value="ECO:0007669"/>
    <property type="project" value="InterPro"/>
</dbReference>
<dbReference type="Gene3D" id="3.40.50.150">
    <property type="entry name" value="Vaccinia Virus protein VP39"/>
    <property type="match status" value="1"/>
</dbReference>
<dbReference type="InterPro" id="IPR046977">
    <property type="entry name" value="RsmC/RlmG"/>
</dbReference>